<dbReference type="AlphaFoldDB" id="A0A0M4EVM2"/>
<evidence type="ECO:0000256" key="8">
    <source>
        <dbReference type="ARBA" id="ARBA00023170"/>
    </source>
</evidence>
<dbReference type="GO" id="GO:0005549">
    <property type="term" value="F:odorant binding"/>
    <property type="evidence" value="ECO:0007669"/>
    <property type="project" value="InterPro"/>
</dbReference>
<evidence type="ECO:0000256" key="4">
    <source>
        <dbReference type="ARBA" id="ARBA00022692"/>
    </source>
</evidence>
<evidence type="ECO:0000256" key="7">
    <source>
        <dbReference type="ARBA" id="ARBA00023136"/>
    </source>
</evidence>
<evidence type="ECO:0000256" key="2">
    <source>
        <dbReference type="ARBA" id="ARBA00022475"/>
    </source>
</evidence>
<dbReference type="PANTHER" id="PTHR21137">
    <property type="entry name" value="ODORANT RECEPTOR"/>
    <property type="match status" value="1"/>
</dbReference>
<feature type="transmembrane region" description="Helical" evidence="10">
    <location>
        <begin position="271"/>
        <end position="293"/>
    </location>
</feature>
<dbReference type="Pfam" id="PF02949">
    <property type="entry name" value="7tm_6"/>
    <property type="match status" value="1"/>
</dbReference>
<dbReference type="GO" id="GO:0004984">
    <property type="term" value="F:olfactory receptor activity"/>
    <property type="evidence" value="ECO:0007669"/>
    <property type="project" value="InterPro"/>
</dbReference>
<sequence length="399" mass="46432">MESVFKRIYPAPLTEQVRSSDGNIYMYRLMRFIGWVPPKKGALRYLYRFWTCIPFIFGVFYLPFGFAISYVREFKQFTPGQFFTSLQVGLNCYGASVKCSITYLSLGRLFKAVQLVDRLDERLRTDSDRQRIHQMVARCNLAFLVFMFTYCGFSFMTFLSYAISGRPAWAVFNPIVDWHNGLLSLWAHCILEYIVVMFPVLQDLLADTFALMFLTMIRAHFEVLKDHVRNLRLDPSKTEQYNYEQLVDCVLAHKLLLRGCDLLRPAISRTIFVQFMLIGSILGLTLINIFFFSDFWRGLASFMFVITILMETFPFCYTCNLLIDDSEELANTLFQSNWTDAEPRYKSTLVHFMHHVQQPVIFIAGGILPISMSSNFSVAKFAFSIITIVRQMNLAEQFQ</sequence>
<dbReference type="EMBL" id="CP012524">
    <property type="protein sequence ID" value="ALC41695.1"/>
    <property type="molecule type" value="Genomic_DNA"/>
</dbReference>
<keyword evidence="4 10" id="KW-0812">Transmembrane</keyword>
<keyword evidence="6 10" id="KW-1133">Transmembrane helix</keyword>
<dbReference type="GO" id="GO:0007165">
    <property type="term" value="P:signal transduction"/>
    <property type="evidence" value="ECO:0007669"/>
    <property type="project" value="UniProtKB-KW"/>
</dbReference>
<proteinExistence type="inferred from homology"/>
<evidence type="ECO:0000313" key="12">
    <source>
        <dbReference type="Proteomes" id="UP000494163"/>
    </source>
</evidence>
<evidence type="ECO:0000256" key="5">
    <source>
        <dbReference type="ARBA" id="ARBA00022725"/>
    </source>
</evidence>
<comment type="similarity">
    <text evidence="10">Belongs to the insect chemoreceptor superfamily. Heteromeric odorant receptor channel (TC 1.A.69) family.</text>
</comment>
<name>A0A0M4EVM2_DROBS</name>
<evidence type="ECO:0000256" key="9">
    <source>
        <dbReference type="ARBA" id="ARBA00023224"/>
    </source>
</evidence>
<evidence type="ECO:0000256" key="3">
    <source>
        <dbReference type="ARBA" id="ARBA00022606"/>
    </source>
</evidence>
<accession>A0A0M4EVM2</accession>
<dbReference type="PANTHER" id="PTHR21137:SF35">
    <property type="entry name" value="ODORANT RECEPTOR 19A-RELATED"/>
    <property type="match status" value="1"/>
</dbReference>
<dbReference type="Proteomes" id="UP000494163">
    <property type="component" value="Chromosome 2R"/>
</dbReference>
<organism evidence="11 12">
    <name type="scientific">Drosophila busckii</name>
    <name type="common">Fruit fly</name>
    <dbReference type="NCBI Taxonomy" id="30019"/>
    <lineage>
        <taxon>Eukaryota</taxon>
        <taxon>Metazoa</taxon>
        <taxon>Ecdysozoa</taxon>
        <taxon>Arthropoda</taxon>
        <taxon>Hexapoda</taxon>
        <taxon>Insecta</taxon>
        <taxon>Pterygota</taxon>
        <taxon>Neoptera</taxon>
        <taxon>Endopterygota</taxon>
        <taxon>Diptera</taxon>
        <taxon>Brachycera</taxon>
        <taxon>Muscomorpha</taxon>
        <taxon>Ephydroidea</taxon>
        <taxon>Drosophilidae</taxon>
        <taxon>Drosophila</taxon>
    </lineage>
</organism>
<keyword evidence="9 10" id="KW-0807">Transducer</keyword>
<evidence type="ECO:0000256" key="1">
    <source>
        <dbReference type="ARBA" id="ARBA00004651"/>
    </source>
</evidence>
<feature type="transmembrane region" description="Helical" evidence="10">
    <location>
        <begin position="47"/>
        <end position="71"/>
    </location>
</feature>
<evidence type="ECO:0000256" key="6">
    <source>
        <dbReference type="ARBA" id="ARBA00022989"/>
    </source>
</evidence>
<keyword evidence="2" id="KW-1003">Cell membrane</keyword>
<feature type="transmembrane region" description="Helical" evidence="10">
    <location>
        <begin position="299"/>
        <end position="323"/>
    </location>
</feature>
<keyword evidence="3 10" id="KW-0716">Sensory transduction</keyword>
<reference evidence="11 12" key="1">
    <citation type="submission" date="2015-08" db="EMBL/GenBank/DDBJ databases">
        <title>Ancestral chromatin configuration constrains chromatin evolution on differentiating sex chromosomes in Drosophila.</title>
        <authorList>
            <person name="Zhou Q."/>
            <person name="Bachtrog D."/>
        </authorList>
    </citation>
    <scope>NUCLEOTIDE SEQUENCE [LARGE SCALE GENOMIC DNA]</scope>
    <source>
        <tissue evidence="11">Whole larvae</tissue>
    </source>
</reference>
<keyword evidence="8 10" id="KW-0675">Receptor</keyword>
<dbReference type="GO" id="GO:0005886">
    <property type="term" value="C:plasma membrane"/>
    <property type="evidence" value="ECO:0007669"/>
    <property type="project" value="UniProtKB-SubCell"/>
</dbReference>
<dbReference type="OrthoDB" id="6604226at2759"/>
<feature type="transmembrane region" description="Helical" evidence="10">
    <location>
        <begin position="141"/>
        <end position="163"/>
    </location>
</feature>
<dbReference type="STRING" id="30019.A0A0M4EVM2"/>
<keyword evidence="5 10" id="KW-0552">Olfaction</keyword>
<keyword evidence="7 10" id="KW-0472">Membrane</keyword>
<comment type="caution">
    <text evidence="10">Lacks conserved residue(s) required for the propagation of feature annotation.</text>
</comment>
<evidence type="ECO:0000313" key="11">
    <source>
        <dbReference type="EMBL" id="ALC41695.1"/>
    </source>
</evidence>
<feature type="transmembrane region" description="Helical" evidence="10">
    <location>
        <begin position="183"/>
        <end position="206"/>
    </location>
</feature>
<evidence type="ECO:0000256" key="10">
    <source>
        <dbReference type="RuleBase" id="RU351113"/>
    </source>
</evidence>
<dbReference type="InterPro" id="IPR004117">
    <property type="entry name" value="7tm6_olfct_rcpt"/>
</dbReference>
<keyword evidence="12" id="KW-1185">Reference proteome</keyword>
<gene>
    <name evidence="11" type="ORF">Dbus_chr2Rg1274</name>
</gene>
<comment type="subcellular location">
    <subcellularLocation>
        <location evidence="1 10">Cell membrane</location>
        <topology evidence="1 10">Multi-pass membrane protein</topology>
    </subcellularLocation>
</comment>
<dbReference type="OMA" id="IYMYRGM"/>
<protein>
    <recommendedName>
        <fullName evidence="10">Odorant receptor</fullName>
    </recommendedName>
</protein>